<evidence type="ECO:0000256" key="2">
    <source>
        <dbReference type="ARBA" id="ARBA00022695"/>
    </source>
</evidence>
<dbReference type="Gene3D" id="3.90.550.10">
    <property type="entry name" value="Spore Coat Polysaccharide Biosynthesis Protein SpsA, Chain A"/>
    <property type="match status" value="1"/>
</dbReference>
<evidence type="ECO:0000259" key="3">
    <source>
        <dbReference type="Pfam" id="PF00483"/>
    </source>
</evidence>
<dbReference type="PANTHER" id="PTHR43584:SF5">
    <property type="entry name" value="PROTEIN LICC"/>
    <property type="match status" value="1"/>
</dbReference>
<name>A0AAJ1HSN9_LIMMU</name>
<dbReference type="SUPFAM" id="SSF53448">
    <property type="entry name" value="Nucleotide-diphospho-sugar transferases"/>
    <property type="match status" value="1"/>
</dbReference>
<dbReference type="AlphaFoldDB" id="A0AAJ1HSN9"/>
<protein>
    <submittedName>
        <fullName evidence="4">Phosphocholine cytidylyltransferase family protein</fullName>
    </submittedName>
</protein>
<dbReference type="RefSeq" id="WP_272209546.1">
    <property type="nucleotide sequence ID" value="NZ_JAQOMV010000011.1"/>
</dbReference>
<evidence type="ECO:0000313" key="5">
    <source>
        <dbReference type="Proteomes" id="UP001220670"/>
    </source>
</evidence>
<organism evidence="4 5">
    <name type="scientific">Limosilactobacillus mucosae</name>
    <name type="common">Lactobacillus mucosae</name>
    <dbReference type="NCBI Taxonomy" id="97478"/>
    <lineage>
        <taxon>Bacteria</taxon>
        <taxon>Bacillati</taxon>
        <taxon>Bacillota</taxon>
        <taxon>Bacilli</taxon>
        <taxon>Lactobacillales</taxon>
        <taxon>Lactobacillaceae</taxon>
        <taxon>Limosilactobacillus</taxon>
    </lineage>
</organism>
<evidence type="ECO:0000256" key="1">
    <source>
        <dbReference type="ARBA" id="ARBA00022679"/>
    </source>
</evidence>
<dbReference type="Pfam" id="PF00483">
    <property type="entry name" value="NTP_transferase"/>
    <property type="match status" value="1"/>
</dbReference>
<dbReference type="InterPro" id="IPR050065">
    <property type="entry name" value="GlmU-like"/>
</dbReference>
<comment type="caution">
    <text evidence="4">The sequence shown here is derived from an EMBL/GenBank/DDBJ whole genome shotgun (WGS) entry which is preliminary data.</text>
</comment>
<reference evidence="4" key="1">
    <citation type="submission" date="2023-01" db="EMBL/GenBank/DDBJ databases">
        <title>Genome analysis of 13 Lactobacillus isolated from gut of wild boar.</title>
        <authorList>
            <person name="Papp P."/>
            <person name="Libisch B."/>
            <person name="Nagy T."/>
            <person name="Olasz F."/>
        </authorList>
    </citation>
    <scope>NUCLEOTIDE SEQUENCE</scope>
    <source>
        <strain evidence="4">F146</strain>
    </source>
</reference>
<feature type="domain" description="Nucleotidyl transferase" evidence="3">
    <location>
        <begin position="76"/>
        <end position="169"/>
    </location>
</feature>
<dbReference type="PANTHER" id="PTHR43584">
    <property type="entry name" value="NUCLEOTIDYL TRANSFERASE"/>
    <property type="match status" value="1"/>
</dbReference>
<keyword evidence="2 4" id="KW-0548">Nucleotidyltransferase</keyword>
<accession>A0AAJ1HSN9</accession>
<sequence length="303" mass="35194">MQLTKYQFELLTYIENRSPLVFDKRTISNDISISSQQISRDFGFLLEKKLVENVGQDKVGITAKGLKFLEPYRVKKAIILAAGFGSRMMPATSDRPKPMVTVNGRRIIETLLDALRAVDITDVTIVRGYAGQKFDELLDKYPYIKFIDNPNYSKFNNISSAVLIAQAFKDGAYLCESDLYITNPKVITKYQYESNILGSWSLETDDWSFKMDDSGHIKDYQQGNTYCWNYYGISYWNAKDCEKLNHDWLEVFKTDEGKDVFWEQVPLQLNKNNYQVGIRLCNKSDIMEIDNYYELAQLDKSYR</sequence>
<dbReference type="Proteomes" id="UP001220670">
    <property type="component" value="Unassembled WGS sequence"/>
</dbReference>
<dbReference type="InterPro" id="IPR005835">
    <property type="entry name" value="NTP_transferase_dom"/>
</dbReference>
<gene>
    <name evidence="4" type="ORF">PO250_00180</name>
</gene>
<keyword evidence="1" id="KW-0808">Transferase</keyword>
<evidence type="ECO:0000313" key="4">
    <source>
        <dbReference type="EMBL" id="MDC2828774.1"/>
    </source>
</evidence>
<dbReference type="GO" id="GO:0016779">
    <property type="term" value="F:nucleotidyltransferase activity"/>
    <property type="evidence" value="ECO:0007669"/>
    <property type="project" value="UniProtKB-KW"/>
</dbReference>
<proteinExistence type="predicted"/>
<dbReference type="EMBL" id="JAQONE010000001">
    <property type="protein sequence ID" value="MDC2828774.1"/>
    <property type="molecule type" value="Genomic_DNA"/>
</dbReference>
<dbReference type="CDD" id="cd02523">
    <property type="entry name" value="PC_cytidylyltransferase"/>
    <property type="match status" value="1"/>
</dbReference>
<dbReference type="InterPro" id="IPR029044">
    <property type="entry name" value="Nucleotide-diphossugar_trans"/>
</dbReference>